<gene>
    <name evidence="8" type="ORF">TWF506_002712</name>
</gene>
<feature type="compositionally biased region" description="Polar residues" evidence="5">
    <location>
        <begin position="1"/>
        <end position="19"/>
    </location>
</feature>
<evidence type="ECO:0000256" key="3">
    <source>
        <dbReference type="ARBA" id="ARBA00022989"/>
    </source>
</evidence>
<feature type="transmembrane region" description="Helical" evidence="6">
    <location>
        <begin position="509"/>
        <end position="530"/>
    </location>
</feature>
<feature type="compositionally biased region" description="Basic and acidic residues" evidence="5">
    <location>
        <begin position="337"/>
        <end position="350"/>
    </location>
</feature>
<dbReference type="InterPro" id="IPR011701">
    <property type="entry name" value="MFS"/>
</dbReference>
<dbReference type="FunFam" id="1.20.1250.20:FF:000396">
    <property type="entry name" value="MFS general substrate transporter"/>
    <property type="match status" value="1"/>
</dbReference>
<feature type="transmembrane region" description="Helical" evidence="6">
    <location>
        <begin position="96"/>
        <end position="119"/>
    </location>
</feature>
<dbReference type="PANTHER" id="PTHR23502">
    <property type="entry name" value="MAJOR FACILITATOR SUPERFAMILY"/>
    <property type="match status" value="1"/>
</dbReference>
<dbReference type="GO" id="GO:0005886">
    <property type="term" value="C:plasma membrane"/>
    <property type="evidence" value="ECO:0007669"/>
    <property type="project" value="TreeGrafter"/>
</dbReference>
<keyword evidence="9" id="KW-1185">Reference proteome</keyword>
<dbReference type="PANTHER" id="PTHR23502:SF4">
    <property type="entry name" value="MAJOR FACILITATOR SUPERFAMILY (MFS) PROFILE DOMAIN-CONTAINING PROTEIN-RELATED"/>
    <property type="match status" value="1"/>
</dbReference>
<dbReference type="GO" id="GO:0022857">
    <property type="term" value="F:transmembrane transporter activity"/>
    <property type="evidence" value="ECO:0007669"/>
    <property type="project" value="InterPro"/>
</dbReference>
<dbReference type="InterPro" id="IPR020846">
    <property type="entry name" value="MFS_dom"/>
</dbReference>
<dbReference type="AlphaFoldDB" id="A0AAN8RT76"/>
<evidence type="ECO:0000313" key="9">
    <source>
        <dbReference type="Proteomes" id="UP001307849"/>
    </source>
</evidence>
<dbReference type="Gene3D" id="1.20.1720.10">
    <property type="entry name" value="Multidrug resistance protein D"/>
    <property type="match status" value="1"/>
</dbReference>
<feature type="transmembrane region" description="Helical" evidence="6">
    <location>
        <begin position="163"/>
        <end position="180"/>
    </location>
</feature>
<protein>
    <recommendedName>
        <fullName evidence="7">Major facilitator superfamily (MFS) profile domain-containing protein</fullName>
    </recommendedName>
</protein>
<keyword evidence="4 6" id="KW-0472">Membrane</keyword>
<dbReference type="PROSITE" id="PS50850">
    <property type="entry name" value="MFS"/>
    <property type="match status" value="1"/>
</dbReference>
<sequence>MLAMTDNTQPSEAQYSTPVTPKRSRLGILSDPQSGEEVPGSVLFIGKENEPLGLDQLEKGKSVDGLKRGPSGIILDPQPDDHESDPLNWPRWRRECALWTIGLYSLIGGGQTPILAAGFNDVAETYGVTIPEVALTTGIYMLGLAIGAMIVSPFAIIYGKRPLYLAGAIIFCAASVWSAASPSYVSLVIARVVMGIGVSPCECLPSSYLSEIFYLHERGFRLGIYTLLLLGGKNLVPLVSGVIIEKKGWRWVFWTVTIIIGALVFLLFFFVPETYWVRYAHPPHKPSLIHRISGITKSTLSILSREHGRSGVLPATDGTTMDENKGPARDIPNSGGKIHEEIGVENSSKDEESELNNNKEGKTAPSNLSAASLAIQSGTGTHLHIALPSSPVHSDAKAKNQSSSSYPSKPKSKRPTLADLPGHKPTNIRYTRHGPKVSFKAQLIVWNGRLREDNFWKVMIRPLVLFSFPAILWSTVVYSLSVVWLIVLSETVAHIYQSNPYNFTQLQTGMVYISPFIGGVLGSAVAGKLSDVIVKFMAKKNNGLYEPEFRLVMSIGVMFATSAGLMGFGWSAHEHDSWIIPTIFFGIISFGCSLGSTTAITFAVDSYRQYAAEALVTLNFSKNILGLAFSLFWNDWLEASNSKVCFLTLGGIQLFCLLWTVPLYIFGKRMRAWTVRKNLMGRLE</sequence>
<feature type="transmembrane region" description="Helical" evidence="6">
    <location>
        <begin position="251"/>
        <end position="271"/>
    </location>
</feature>
<feature type="transmembrane region" description="Helical" evidence="6">
    <location>
        <begin position="578"/>
        <end position="602"/>
    </location>
</feature>
<evidence type="ECO:0000259" key="7">
    <source>
        <dbReference type="PROSITE" id="PS50850"/>
    </source>
</evidence>
<feature type="transmembrane region" description="Helical" evidence="6">
    <location>
        <begin position="551"/>
        <end position="572"/>
    </location>
</feature>
<accession>A0AAN8RT76</accession>
<feature type="transmembrane region" description="Helical" evidence="6">
    <location>
        <begin position="186"/>
        <end position="210"/>
    </location>
</feature>
<feature type="domain" description="Major facilitator superfamily (MFS) profile" evidence="7">
    <location>
        <begin position="97"/>
        <end position="668"/>
    </location>
</feature>
<proteinExistence type="predicted"/>
<feature type="region of interest" description="Disordered" evidence="5">
    <location>
        <begin position="56"/>
        <end position="87"/>
    </location>
</feature>
<feature type="transmembrane region" description="Helical" evidence="6">
    <location>
        <begin position="646"/>
        <end position="667"/>
    </location>
</feature>
<feature type="transmembrane region" description="Helical" evidence="6">
    <location>
        <begin position="614"/>
        <end position="634"/>
    </location>
</feature>
<feature type="region of interest" description="Disordered" evidence="5">
    <location>
        <begin position="1"/>
        <end position="42"/>
    </location>
</feature>
<comment type="subcellular location">
    <subcellularLocation>
        <location evidence="1">Membrane</location>
        <topology evidence="1">Multi-pass membrane protein</topology>
    </subcellularLocation>
</comment>
<keyword evidence="3 6" id="KW-1133">Transmembrane helix</keyword>
<feature type="transmembrane region" description="Helical" evidence="6">
    <location>
        <begin position="139"/>
        <end position="158"/>
    </location>
</feature>
<dbReference type="InterPro" id="IPR036259">
    <property type="entry name" value="MFS_trans_sf"/>
</dbReference>
<evidence type="ECO:0000256" key="6">
    <source>
        <dbReference type="SAM" id="Phobius"/>
    </source>
</evidence>
<feature type="transmembrane region" description="Helical" evidence="6">
    <location>
        <begin position="463"/>
        <end position="489"/>
    </location>
</feature>
<keyword evidence="2 6" id="KW-0812">Transmembrane</keyword>
<evidence type="ECO:0000256" key="2">
    <source>
        <dbReference type="ARBA" id="ARBA00022692"/>
    </source>
</evidence>
<dbReference type="EMBL" id="JAVHJM010000010">
    <property type="protein sequence ID" value="KAK6504519.1"/>
    <property type="molecule type" value="Genomic_DNA"/>
</dbReference>
<dbReference type="Proteomes" id="UP001307849">
    <property type="component" value="Unassembled WGS sequence"/>
</dbReference>
<evidence type="ECO:0000256" key="1">
    <source>
        <dbReference type="ARBA" id="ARBA00004141"/>
    </source>
</evidence>
<dbReference type="SUPFAM" id="SSF103473">
    <property type="entry name" value="MFS general substrate transporter"/>
    <property type="match status" value="1"/>
</dbReference>
<evidence type="ECO:0000256" key="4">
    <source>
        <dbReference type="ARBA" id="ARBA00023136"/>
    </source>
</evidence>
<evidence type="ECO:0000313" key="8">
    <source>
        <dbReference type="EMBL" id="KAK6504519.1"/>
    </source>
</evidence>
<dbReference type="Gene3D" id="1.20.1250.20">
    <property type="entry name" value="MFS general substrate transporter like domains"/>
    <property type="match status" value="1"/>
</dbReference>
<organism evidence="8 9">
    <name type="scientific">Arthrobotrys conoides</name>
    <dbReference type="NCBI Taxonomy" id="74498"/>
    <lineage>
        <taxon>Eukaryota</taxon>
        <taxon>Fungi</taxon>
        <taxon>Dikarya</taxon>
        <taxon>Ascomycota</taxon>
        <taxon>Pezizomycotina</taxon>
        <taxon>Orbiliomycetes</taxon>
        <taxon>Orbiliales</taxon>
        <taxon>Orbiliaceae</taxon>
        <taxon>Arthrobotrys</taxon>
    </lineage>
</organism>
<feature type="region of interest" description="Disordered" evidence="5">
    <location>
        <begin position="309"/>
        <end position="366"/>
    </location>
</feature>
<evidence type="ECO:0000256" key="5">
    <source>
        <dbReference type="SAM" id="MobiDB-lite"/>
    </source>
</evidence>
<feature type="transmembrane region" description="Helical" evidence="6">
    <location>
        <begin position="222"/>
        <end position="245"/>
    </location>
</feature>
<dbReference type="Pfam" id="PF07690">
    <property type="entry name" value="MFS_1"/>
    <property type="match status" value="1"/>
</dbReference>
<name>A0AAN8RT76_9PEZI</name>
<feature type="compositionally biased region" description="Basic and acidic residues" evidence="5">
    <location>
        <begin position="56"/>
        <end position="67"/>
    </location>
</feature>
<feature type="region of interest" description="Disordered" evidence="5">
    <location>
        <begin position="384"/>
        <end position="431"/>
    </location>
</feature>
<reference evidence="8 9" key="1">
    <citation type="submission" date="2019-10" db="EMBL/GenBank/DDBJ databases">
        <authorList>
            <person name="Palmer J.M."/>
        </authorList>
    </citation>
    <scope>NUCLEOTIDE SEQUENCE [LARGE SCALE GENOMIC DNA]</scope>
    <source>
        <strain evidence="8 9">TWF506</strain>
    </source>
</reference>
<comment type="caution">
    <text evidence="8">The sequence shown here is derived from an EMBL/GenBank/DDBJ whole genome shotgun (WGS) entry which is preliminary data.</text>
</comment>